<organism evidence="2 3">
    <name type="scientific">Olea europaea subsp. europaea</name>
    <dbReference type="NCBI Taxonomy" id="158383"/>
    <lineage>
        <taxon>Eukaryota</taxon>
        <taxon>Viridiplantae</taxon>
        <taxon>Streptophyta</taxon>
        <taxon>Embryophyta</taxon>
        <taxon>Tracheophyta</taxon>
        <taxon>Spermatophyta</taxon>
        <taxon>Magnoliopsida</taxon>
        <taxon>eudicotyledons</taxon>
        <taxon>Gunneridae</taxon>
        <taxon>Pentapetalae</taxon>
        <taxon>asterids</taxon>
        <taxon>lamiids</taxon>
        <taxon>Lamiales</taxon>
        <taxon>Oleaceae</taxon>
        <taxon>Oleeae</taxon>
        <taxon>Olea</taxon>
    </lineage>
</organism>
<dbReference type="Proteomes" id="UP000594638">
    <property type="component" value="Unassembled WGS sequence"/>
</dbReference>
<name>A0A8S0PBT7_OLEEU</name>
<feature type="compositionally biased region" description="Basic and acidic residues" evidence="1">
    <location>
        <begin position="150"/>
        <end position="159"/>
    </location>
</feature>
<protein>
    <submittedName>
        <fullName evidence="2">Uncharacterized protein</fullName>
    </submittedName>
</protein>
<dbReference type="Gramene" id="OE9A098515T1">
    <property type="protein sequence ID" value="OE9A098515C1"/>
    <property type="gene ID" value="OE9A098515"/>
</dbReference>
<proteinExistence type="predicted"/>
<keyword evidence="3" id="KW-1185">Reference proteome</keyword>
<evidence type="ECO:0000313" key="3">
    <source>
        <dbReference type="Proteomes" id="UP000594638"/>
    </source>
</evidence>
<reference evidence="2 3" key="1">
    <citation type="submission" date="2019-12" db="EMBL/GenBank/DDBJ databases">
        <authorList>
            <person name="Alioto T."/>
            <person name="Alioto T."/>
            <person name="Gomez Garrido J."/>
        </authorList>
    </citation>
    <scope>NUCLEOTIDE SEQUENCE [LARGE SCALE GENOMIC DNA]</scope>
</reference>
<evidence type="ECO:0000256" key="1">
    <source>
        <dbReference type="SAM" id="MobiDB-lite"/>
    </source>
</evidence>
<dbReference type="AlphaFoldDB" id="A0A8S0PBT7"/>
<comment type="caution">
    <text evidence="2">The sequence shown here is derived from an EMBL/GenBank/DDBJ whole genome shotgun (WGS) entry which is preliminary data.</text>
</comment>
<accession>A0A8S0PBT7</accession>
<gene>
    <name evidence="2" type="ORF">OLEA9_A098515</name>
</gene>
<evidence type="ECO:0000313" key="2">
    <source>
        <dbReference type="EMBL" id="CAA2938973.1"/>
    </source>
</evidence>
<dbReference type="EMBL" id="CACTIH010000040">
    <property type="protein sequence ID" value="CAA2938973.1"/>
    <property type="molecule type" value="Genomic_DNA"/>
</dbReference>
<feature type="region of interest" description="Disordered" evidence="1">
    <location>
        <begin position="69"/>
        <end position="92"/>
    </location>
</feature>
<feature type="region of interest" description="Disordered" evidence="1">
    <location>
        <begin position="135"/>
        <end position="159"/>
    </location>
</feature>
<sequence length="228" mass="26589">MQAYPGHGYKQECYVYVKEDDFMKGYCSSDSDSNMQMVRPNEWIPTPPYNHRTSGGSYYEGRKHGKESCWPSDKVQSPHQDSWKMDKPSHGGCWPNDKQQYHHHESWKMDKPSHGWPIDREQDYLHDSWEMGKPSHGWPNDKKQHHHHDSWKMDKPSHGVGKHDGGYNYADDMFYSKMDGSRNGGGHHALAYEPVVVNKHYGEDCKNHPYSAVEHKKGVIWDFKGIDD</sequence>